<dbReference type="PANTHER" id="PTHR22744">
    <property type="entry name" value="HELIX LOOP HELIX PROTEIN 21-RELATED"/>
    <property type="match status" value="1"/>
</dbReference>
<evidence type="ECO:0000313" key="1">
    <source>
        <dbReference type="EMBL" id="EGT45257.1"/>
    </source>
</evidence>
<proteinExistence type="predicted"/>
<dbReference type="HOGENOM" id="CLU_177985_0_0_1"/>
<keyword evidence="2" id="KW-1185">Reference proteome</keyword>
<dbReference type="AlphaFoldDB" id="G0MVY8"/>
<reference evidence="2" key="1">
    <citation type="submission" date="2011-07" db="EMBL/GenBank/DDBJ databases">
        <authorList>
            <consortium name="Caenorhabditis brenneri Sequencing and Analysis Consortium"/>
            <person name="Wilson R.K."/>
        </authorList>
    </citation>
    <scope>NUCLEOTIDE SEQUENCE [LARGE SCALE GENOMIC DNA]</scope>
    <source>
        <strain evidence="2">PB2801</strain>
    </source>
</reference>
<gene>
    <name evidence="1" type="ORF">CAEBREN_16559</name>
</gene>
<dbReference type="EMBL" id="GL379815">
    <property type="protein sequence ID" value="EGT45257.1"/>
    <property type="molecule type" value="Genomic_DNA"/>
</dbReference>
<evidence type="ECO:0008006" key="3">
    <source>
        <dbReference type="Google" id="ProtNLM"/>
    </source>
</evidence>
<dbReference type="Proteomes" id="UP000008068">
    <property type="component" value="Unassembled WGS sequence"/>
</dbReference>
<protein>
    <recommendedName>
        <fullName evidence="3">DUF38 domain-containing protein</fullName>
    </recommendedName>
</protein>
<evidence type="ECO:0000313" key="2">
    <source>
        <dbReference type="Proteomes" id="UP000008068"/>
    </source>
</evidence>
<dbReference type="PANTHER" id="PTHR22744:SF14">
    <property type="entry name" value="BTB DOMAIN-CONTAINING PROTEIN-RELATED"/>
    <property type="match status" value="1"/>
</dbReference>
<sequence length="104" mass="12125">MEYVGIHGIGANAEELLELADRFLLRAPKLQLEHFFICSEGVGRRQKLILADKYNLENLLEHAIKLYNSRSAFTDFYKTNNADISDELKTKIFDKFFDNYAYNL</sequence>
<accession>G0MVY8</accession>
<dbReference type="InParanoid" id="G0MVY8"/>
<name>G0MVY8_CAEBE</name>
<organism evidence="2">
    <name type="scientific">Caenorhabditis brenneri</name>
    <name type="common">Nematode worm</name>
    <dbReference type="NCBI Taxonomy" id="135651"/>
    <lineage>
        <taxon>Eukaryota</taxon>
        <taxon>Metazoa</taxon>
        <taxon>Ecdysozoa</taxon>
        <taxon>Nematoda</taxon>
        <taxon>Chromadorea</taxon>
        <taxon>Rhabditida</taxon>
        <taxon>Rhabditina</taxon>
        <taxon>Rhabditomorpha</taxon>
        <taxon>Rhabditoidea</taxon>
        <taxon>Rhabditidae</taxon>
        <taxon>Peloderinae</taxon>
        <taxon>Caenorhabditis</taxon>
    </lineage>
</organism>